<dbReference type="Proteomes" id="UP001365542">
    <property type="component" value="Unassembled WGS sequence"/>
</dbReference>
<dbReference type="Pfam" id="PF25304">
    <property type="entry name" value="WHD_eIF2D"/>
    <property type="match status" value="1"/>
</dbReference>
<dbReference type="PROSITE" id="PS50890">
    <property type="entry name" value="PUA"/>
    <property type="match status" value="1"/>
</dbReference>
<dbReference type="InterPro" id="IPR001950">
    <property type="entry name" value="SUI1"/>
</dbReference>
<sequence>MFKKKPAVKPAAPLRSSDRRKLAASIITDFSLSPLPSKDTPPSPQPTTDTTTEETEPTSSSAAAATITTAPDPTLTALRNILLPESTVSAKFTTTLGPDLHPVNGIIYSGTHPESSIITDGKVRPLWVKTDECWFPSVYTCWEGVEYGVLPVVYTHAGVMEKVYGGADLMVPGVVGVRRKNHSSGGSGGVKRGEVVGVADYKCENVILAVGIAEVDIGVDGGIGGKGKGVRILHWVGDELWGLGGGGINPPESLEVNWGTQVEEEDEGGVSLEGLKIEDVGNGGEEVVLDKGKGIAKESEGEDEDDEPQFPELSTPEIDAAFRNALIYSLYSVLNSPDRSSNAHHALNFPLPSSSVLLNLIIPKLPSPNPNYTIQKTSWKKIQKMLKQMDKEDLLKIKERGGDVFVYAVNWDCNKITSFQPYPISTPKPKKKKVEEGTSSNGAASGGGGSGTIKVIELYKPPAKVSIIYEATDTSTKSFYTASQVRETLYKYFTRPFPNDPSETLVSSSNPRMITINPIIAKLLLNETKTPDAQILRTGSATRDLLADRFVKEHQQYYTVISPSGDESKPKAGQPPKVVITLESRQGKKVVTRVKGIEVFGVDVGKFMDELKSVAASSVTKGPIEGGGKAAEGMVEVMVQGDKSAEIERILVKSGIRKADLTVDNKLKKKK</sequence>
<evidence type="ECO:0000313" key="4">
    <source>
        <dbReference type="Proteomes" id="UP001365542"/>
    </source>
</evidence>
<keyword evidence="4" id="KW-1185">Reference proteome</keyword>
<reference evidence="3 4" key="1">
    <citation type="submission" date="2019-10" db="EMBL/GenBank/DDBJ databases">
        <authorList>
            <person name="Palmer J.M."/>
        </authorList>
    </citation>
    <scope>NUCLEOTIDE SEQUENCE [LARGE SCALE GENOMIC DNA]</scope>
    <source>
        <strain evidence="3 4">TWF694</strain>
    </source>
</reference>
<dbReference type="AlphaFoldDB" id="A0AAV9WUP6"/>
<proteinExistence type="predicted"/>
<dbReference type="CDD" id="cd11608">
    <property type="entry name" value="eIF2D_C"/>
    <property type="match status" value="1"/>
</dbReference>
<comment type="caution">
    <text evidence="3">The sequence shown here is derived from an EMBL/GenBank/DDBJ whole genome shotgun (WGS) entry which is preliminary data.</text>
</comment>
<dbReference type="PANTHER" id="PTHR12217">
    <property type="entry name" value="EUKARYOTIC TRANSLATION INITIATION FACTOR 2D"/>
    <property type="match status" value="1"/>
</dbReference>
<dbReference type="InterPro" id="IPR048248">
    <property type="entry name" value="PUA_eIF2d-like"/>
</dbReference>
<dbReference type="GO" id="GO:0001731">
    <property type="term" value="P:formation of translation preinitiation complex"/>
    <property type="evidence" value="ECO:0007669"/>
    <property type="project" value="InterPro"/>
</dbReference>
<protein>
    <recommendedName>
        <fullName evidence="2">SUI1 domain-containing protein</fullName>
    </recommendedName>
</protein>
<organism evidence="3 4">
    <name type="scientific">Orbilia ellipsospora</name>
    <dbReference type="NCBI Taxonomy" id="2528407"/>
    <lineage>
        <taxon>Eukaryota</taxon>
        <taxon>Fungi</taxon>
        <taxon>Dikarya</taxon>
        <taxon>Ascomycota</taxon>
        <taxon>Pezizomycotina</taxon>
        <taxon>Orbiliomycetes</taxon>
        <taxon>Orbiliales</taxon>
        <taxon>Orbiliaceae</taxon>
        <taxon>Orbilia</taxon>
    </lineage>
</organism>
<dbReference type="Pfam" id="PF26292">
    <property type="entry name" value="PUA_elF2D"/>
    <property type="match status" value="1"/>
</dbReference>
<dbReference type="InterPro" id="IPR039757">
    <property type="entry name" value="EIF2D"/>
</dbReference>
<dbReference type="SUPFAM" id="SSF88697">
    <property type="entry name" value="PUA domain-like"/>
    <property type="match status" value="1"/>
</dbReference>
<dbReference type="PROSITE" id="PS50296">
    <property type="entry name" value="SUI1"/>
    <property type="match status" value="1"/>
</dbReference>
<dbReference type="InterPro" id="IPR036877">
    <property type="entry name" value="SUI1_dom_sf"/>
</dbReference>
<dbReference type="EMBL" id="JAVHJO010000017">
    <property type="protein sequence ID" value="KAK6525476.1"/>
    <property type="molecule type" value="Genomic_DNA"/>
</dbReference>
<name>A0AAV9WUP6_9PEZI</name>
<dbReference type="CDD" id="cd21156">
    <property type="entry name" value="PUA_eIF2d-like"/>
    <property type="match status" value="1"/>
</dbReference>
<dbReference type="SUPFAM" id="SSF55159">
    <property type="entry name" value="eIF1-like"/>
    <property type="match status" value="1"/>
</dbReference>
<feature type="region of interest" description="Disordered" evidence="1">
    <location>
        <begin position="426"/>
        <end position="448"/>
    </location>
</feature>
<dbReference type="Gene3D" id="3.30.780.10">
    <property type="entry name" value="SUI1-like domain"/>
    <property type="match status" value="1"/>
</dbReference>
<gene>
    <name evidence="3" type="ORF">TWF694_005610</name>
</gene>
<dbReference type="InterPro" id="IPR039759">
    <property type="entry name" value="eIF2D_SUI1"/>
</dbReference>
<dbReference type="Pfam" id="PF01253">
    <property type="entry name" value="SUI1"/>
    <property type="match status" value="1"/>
</dbReference>
<evidence type="ECO:0000256" key="1">
    <source>
        <dbReference type="SAM" id="MobiDB-lite"/>
    </source>
</evidence>
<dbReference type="GO" id="GO:0003743">
    <property type="term" value="F:translation initiation factor activity"/>
    <property type="evidence" value="ECO:0007669"/>
    <property type="project" value="InterPro"/>
</dbReference>
<feature type="region of interest" description="Disordered" evidence="1">
    <location>
        <begin position="1"/>
        <end position="20"/>
    </location>
</feature>
<evidence type="ECO:0000259" key="2">
    <source>
        <dbReference type="PROSITE" id="PS50296"/>
    </source>
</evidence>
<evidence type="ECO:0000313" key="3">
    <source>
        <dbReference type="EMBL" id="KAK6525476.1"/>
    </source>
</evidence>
<feature type="domain" description="SUI1" evidence="2">
    <location>
        <begin position="578"/>
        <end position="655"/>
    </location>
</feature>
<dbReference type="InterPro" id="IPR015947">
    <property type="entry name" value="PUA-like_sf"/>
</dbReference>
<dbReference type="Gene3D" id="3.10.400.20">
    <property type="match status" value="1"/>
</dbReference>
<dbReference type="PANTHER" id="PTHR12217:SF4">
    <property type="entry name" value="EUKARYOTIC TRANSLATION INITIATION FACTOR 2D"/>
    <property type="match status" value="1"/>
</dbReference>
<accession>A0AAV9WUP6</accession>
<feature type="compositionally biased region" description="Low complexity" evidence="1">
    <location>
        <begin position="57"/>
        <end position="69"/>
    </location>
</feature>
<feature type="region of interest" description="Disordered" evidence="1">
    <location>
        <begin position="28"/>
        <end position="69"/>
    </location>
</feature>
<dbReference type="InterPro" id="IPR057429">
    <property type="entry name" value="WH_eIF2D"/>
</dbReference>